<proteinExistence type="predicted"/>
<reference evidence="1 2" key="1">
    <citation type="submission" date="2016-10" db="EMBL/GenBank/DDBJ databases">
        <authorList>
            <person name="de Groot N.N."/>
        </authorList>
    </citation>
    <scope>NUCLEOTIDE SEQUENCE [LARGE SCALE GENOMIC DNA]</scope>
    <source>
        <strain evidence="1 2">SP2</strain>
    </source>
</reference>
<evidence type="ECO:0000313" key="1">
    <source>
        <dbReference type="EMBL" id="SFJ00750.1"/>
    </source>
</evidence>
<evidence type="ECO:0000313" key="2">
    <source>
        <dbReference type="Proteomes" id="UP000182829"/>
    </source>
</evidence>
<protein>
    <submittedName>
        <fullName evidence="1">Uncharacterized protein</fullName>
    </submittedName>
</protein>
<sequence length="44" mass="5034">MWTVQTTDRIITAARRVIGTMWWFRPTSAYALSLEDAFELSIGA</sequence>
<dbReference type="Proteomes" id="UP000182829">
    <property type="component" value="Unassembled WGS sequence"/>
</dbReference>
<dbReference type="AlphaFoldDB" id="A0A1I3MVE0"/>
<dbReference type="EMBL" id="FORO01000011">
    <property type="protein sequence ID" value="SFJ00750.1"/>
    <property type="molecule type" value="Genomic_DNA"/>
</dbReference>
<gene>
    <name evidence="1" type="ORF">SAMN05443661_11140</name>
</gene>
<accession>A0A1I3MVE0</accession>
<name>A0A1I3MVE0_9EURY</name>
<organism evidence="1 2">
    <name type="scientific">Natronobacterium gregoryi</name>
    <dbReference type="NCBI Taxonomy" id="44930"/>
    <lineage>
        <taxon>Archaea</taxon>
        <taxon>Methanobacteriati</taxon>
        <taxon>Methanobacteriota</taxon>
        <taxon>Stenosarchaea group</taxon>
        <taxon>Halobacteria</taxon>
        <taxon>Halobacteriales</taxon>
        <taxon>Natrialbaceae</taxon>
        <taxon>Natronobacterium</taxon>
    </lineage>
</organism>